<dbReference type="PANTHER" id="PTHR24020:SF20">
    <property type="entry name" value="PH DOMAIN-CONTAINING PROTEIN"/>
    <property type="match status" value="1"/>
</dbReference>
<dbReference type="InterPro" id="IPR036465">
    <property type="entry name" value="vWFA_dom_sf"/>
</dbReference>
<name>A0A8D1D754_PIG</name>
<evidence type="ECO:0000313" key="3">
    <source>
        <dbReference type="Proteomes" id="UP000694720"/>
    </source>
</evidence>
<dbReference type="SMART" id="SM00327">
    <property type="entry name" value="VWA"/>
    <property type="match status" value="1"/>
</dbReference>
<proteinExistence type="predicted"/>
<dbReference type="PROSITE" id="PS50234">
    <property type="entry name" value="VWFA"/>
    <property type="match status" value="1"/>
</dbReference>
<dbReference type="PRINTS" id="PR00453">
    <property type="entry name" value="VWFADOMAIN"/>
</dbReference>
<dbReference type="Gene3D" id="3.40.50.410">
    <property type="entry name" value="von Willebrand factor, type A domain"/>
    <property type="match status" value="1"/>
</dbReference>
<accession>A0A8D1D754</accession>
<dbReference type="PANTHER" id="PTHR24020">
    <property type="entry name" value="COLLAGEN ALPHA"/>
    <property type="match status" value="1"/>
</dbReference>
<reference evidence="2" key="1">
    <citation type="submission" date="2025-05" db="UniProtKB">
        <authorList>
            <consortium name="Ensembl"/>
        </authorList>
    </citation>
    <scope>IDENTIFICATION</scope>
</reference>
<dbReference type="Pfam" id="PF00092">
    <property type="entry name" value="VWA"/>
    <property type="match status" value="1"/>
</dbReference>
<evidence type="ECO:0000313" key="2">
    <source>
        <dbReference type="Ensembl" id="ENSSSCP00035048318.1"/>
    </source>
</evidence>
<dbReference type="Ensembl" id="ENSSSCT00055057062.1">
    <property type="protein sequence ID" value="ENSSSCP00055045645.1"/>
    <property type="gene ID" value="ENSSSCG00055028745.1"/>
</dbReference>
<dbReference type="AlphaFoldDB" id="A0A8D1D754"/>
<protein>
    <recommendedName>
        <fullName evidence="1">VWFA domain-containing protein</fullName>
    </recommendedName>
</protein>
<dbReference type="Proteomes" id="UP000694724">
    <property type="component" value="Unplaced"/>
</dbReference>
<dbReference type="InterPro" id="IPR050525">
    <property type="entry name" value="ECM_Assembly_Org"/>
</dbReference>
<dbReference type="SUPFAM" id="SSF53300">
    <property type="entry name" value="vWA-like"/>
    <property type="match status" value="1"/>
</dbReference>
<feature type="domain" description="VWFA" evidence="1">
    <location>
        <begin position="147"/>
        <end position="296"/>
    </location>
</feature>
<sequence length="296" mass="31857">KDDKHLAHAELKLSLGVPIMSLGSLAPVPTLLAAVFLSSPPARLVVGAPQEVRAANQTGGLYRCDYSTSLCEAIHLQVPPEAVNMSLGLSMAATTKPFQLLACGPTVQHACQENMHLTGFCFLLVSQSQQAQRIPAALQECPRQEQDIAFLIDGSGSIDYEDFTKMLNFVRAVISQFRTSNFALVQFSSKFKEHFTFRAFAASSNPLRLLSSIQQLGGYTHTASAIRKVTELFIAAKGARKDASKILIVITDGQKTGDPLGYKDVIPQAEAAGIIRYAIGVGWVGGLPRLPILTSS</sequence>
<evidence type="ECO:0000259" key="1">
    <source>
        <dbReference type="PROSITE" id="PS50234"/>
    </source>
</evidence>
<dbReference type="InterPro" id="IPR002035">
    <property type="entry name" value="VWF_A"/>
</dbReference>
<organism evidence="2 3">
    <name type="scientific">Sus scrofa</name>
    <name type="common">Pig</name>
    <dbReference type="NCBI Taxonomy" id="9823"/>
    <lineage>
        <taxon>Eukaryota</taxon>
        <taxon>Metazoa</taxon>
        <taxon>Chordata</taxon>
        <taxon>Craniata</taxon>
        <taxon>Vertebrata</taxon>
        <taxon>Euteleostomi</taxon>
        <taxon>Mammalia</taxon>
        <taxon>Eutheria</taxon>
        <taxon>Laurasiatheria</taxon>
        <taxon>Artiodactyla</taxon>
        <taxon>Suina</taxon>
        <taxon>Suidae</taxon>
        <taxon>Sus</taxon>
    </lineage>
</organism>
<dbReference type="Ensembl" id="ENSSSCT00035110650.1">
    <property type="protein sequence ID" value="ENSSSCP00035048318.1"/>
    <property type="gene ID" value="ENSSSCG00035080650.1"/>
</dbReference>
<dbReference type="Proteomes" id="UP000694720">
    <property type="component" value="Unplaced"/>
</dbReference>